<evidence type="ECO:0000256" key="5">
    <source>
        <dbReference type="ARBA" id="ARBA00047942"/>
    </source>
</evidence>
<dbReference type="GO" id="GO:0009007">
    <property type="term" value="F:site-specific DNA-methyltransferase (adenine-specific) activity"/>
    <property type="evidence" value="ECO:0007669"/>
    <property type="project" value="UniProtKB-EC"/>
</dbReference>
<dbReference type="Pfam" id="PF07669">
    <property type="entry name" value="Eco57I"/>
    <property type="match status" value="1"/>
</dbReference>
<dbReference type="PRINTS" id="PR00507">
    <property type="entry name" value="N12N6MTFRASE"/>
</dbReference>
<dbReference type="RefSeq" id="WP_152944772.1">
    <property type="nucleotide sequence ID" value="NZ_WHYR01000002.1"/>
</dbReference>
<evidence type="ECO:0000256" key="4">
    <source>
        <dbReference type="ARBA" id="ARBA00022691"/>
    </source>
</evidence>
<evidence type="ECO:0000256" key="2">
    <source>
        <dbReference type="ARBA" id="ARBA00022603"/>
    </source>
</evidence>
<dbReference type="Gene3D" id="3.40.50.150">
    <property type="entry name" value="Vaccinia Virus protein VP39"/>
    <property type="match status" value="2"/>
</dbReference>
<dbReference type="GO" id="GO:0006304">
    <property type="term" value="P:DNA modification"/>
    <property type="evidence" value="ECO:0007669"/>
    <property type="project" value="InterPro"/>
</dbReference>
<dbReference type="GO" id="GO:0003676">
    <property type="term" value="F:nucleic acid binding"/>
    <property type="evidence" value="ECO:0007669"/>
    <property type="project" value="InterPro"/>
</dbReference>
<dbReference type="InterPro" id="IPR011639">
    <property type="entry name" value="MethylTrfase_TaqI-like_dom"/>
</dbReference>
<dbReference type="EMBL" id="WHYR01000002">
    <property type="protein sequence ID" value="MQL50850.1"/>
    <property type="molecule type" value="Genomic_DNA"/>
</dbReference>
<evidence type="ECO:0000313" key="7">
    <source>
        <dbReference type="EMBL" id="MQL50850.1"/>
    </source>
</evidence>
<gene>
    <name evidence="7" type="ORF">GFC01_00870</name>
</gene>
<keyword evidence="2 7" id="KW-0489">Methyltransferase</keyword>
<organism evidence="7 8">
    <name type="scientific">Desulfofundulus thermobenzoicus</name>
    <dbReference type="NCBI Taxonomy" id="29376"/>
    <lineage>
        <taxon>Bacteria</taxon>
        <taxon>Bacillati</taxon>
        <taxon>Bacillota</taxon>
        <taxon>Clostridia</taxon>
        <taxon>Eubacteriales</taxon>
        <taxon>Peptococcaceae</taxon>
        <taxon>Desulfofundulus</taxon>
    </lineage>
</organism>
<dbReference type="PROSITE" id="PS00092">
    <property type="entry name" value="N6_MTASE"/>
    <property type="match status" value="1"/>
</dbReference>
<keyword evidence="8" id="KW-1185">Reference proteome</keyword>
<dbReference type="OrthoDB" id="9815272at2"/>
<evidence type="ECO:0000313" key="8">
    <source>
        <dbReference type="Proteomes" id="UP000441717"/>
    </source>
</evidence>
<dbReference type="SUPFAM" id="SSF53335">
    <property type="entry name" value="S-adenosyl-L-methionine-dependent methyltransferases"/>
    <property type="match status" value="1"/>
</dbReference>
<dbReference type="PANTHER" id="PTHR33841:SF1">
    <property type="entry name" value="DNA METHYLTRANSFERASE A"/>
    <property type="match status" value="1"/>
</dbReference>
<accession>A0A6N7ILJ5</accession>
<comment type="catalytic activity">
    <reaction evidence="5">
        <text>a 2'-deoxyadenosine in DNA + S-adenosyl-L-methionine = an N(6)-methyl-2'-deoxyadenosine in DNA + S-adenosyl-L-homocysteine + H(+)</text>
        <dbReference type="Rhea" id="RHEA:15197"/>
        <dbReference type="Rhea" id="RHEA-COMP:12418"/>
        <dbReference type="Rhea" id="RHEA-COMP:12419"/>
        <dbReference type="ChEBI" id="CHEBI:15378"/>
        <dbReference type="ChEBI" id="CHEBI:57856"/>
        <dbReference type="ChEBI" id="CHEBI:59789"/>
        <dbReference type="ChEBI" id="CHEBI:90615"/>
        <dbReference type="ChEBI" id="CHEBI:90616"/>
        <dbReference type="EC" id="2.1.1.72"/>
    </reaction>
</comment>
<dbReference type="EC" id="2.1.1.72" evidence="1"/>
<comment type="caution">
    <text evidence="7">The sequence shown here is derived from an EMBL/GenBank/DDBJ whole genome shotgun (WGS) entry which is preliminary data.</text>
</comment>
<dbReference type="PANTHER" id="PTHR33841">
    <property type="entry name" value="DNA METHYLTRANSFERASE YEEA-RELATED"/>
    <property type="match status" value="1"/>
</dbReference>
<keyword evidence="4" id="KW-0949">S-adenosyl-L-methionine</keyword>
<evidence type="ECO:0000256" key="3">
    <source>
        <dbReference type="ARBA" id="ARBA00022679"/>
    </source>
</evidence>
<dbReference type="InterPro" id="IPR002052">
    <property type="entry name" value="DNA_methylase_N6_adenine_CS"/>
</dbReference>
<dbReference type="InterPro" id="IPR029063">
    <property type="entry name" value="SAM-dependent_MTases_sf"/>
</dbReference>
<reference evidence="7 8" key="1">
    <citation type="submission" date="2019-10" db="EMBL/GenBank/DDBJ databases">
        <title>Comparative genomics of sulfur disproportionating microorganisms.</title>
        <authorList>
            <person name="Ward L.M."/>
            <person name="Bertran E."/>
            <person name="Johnston D."/>
        </authorList>
    </citation>
    <scope>NUCLEOTIDE SEQUENCE [LARGE SCALE GENOMIC DNA]</scope>
    <source>
        <strain evidence="7 8">DSM 14055</strain>
    </source>
</reference>
<dbReference type="GO" id="GO:0032259">
    <property type="term" value="P:methylation"/>
    <property type="evidence" value="ECO:0007669"/>
    <property type="project" value="UniProtKB-KW"/>
</dbReference>
<dbReference type="Proteomes" id="UP000441717">
    <property type="component" value="Unassembled WGS sequence"/>
</dbReference>
<evidence type="ECO:0000256" key="1">
    <source>
        <dbReference type="ARBA" id="ARBA00011900"/>
    </source>
</evidence>
<proteinExistence type="predicted"/>
<feature type="domain" description="Type II methyltransferase M.TaqI-like" evidence="6">
    <location>
        <begin position="534"/>
        <end position="760"/>
    </location>
</feature>
<evidence type="ECO:0000259" key="6">
    <source>
        <dbReference type="Pfam" id="PF07669"/>
    </source>
</evidence>
<keyword evidence="3" id="KW-0808">Transferase</keyword>
<dbReference type="InterPro" id="IPR050953">
    <property type="entry name" value="N4_N6_ade-DNA_methylase"/>
</dbReference>
<name>A0A6N7ILJ5_9FIRM</name>
<protein>
    <recommendedName>
        <fullName evidence="1">site-specific DNA-methyltransferase (adenine-specific)</fullName>
        <ecNumber evidence="1">2.1.1.72</ecNumber>
    </recommendedName>
</protein>
<sequence length="1326" mass="152681">MRFPCLKVEGGLLAPDLLDRIYEGAAPGQRPADFGQSGRLENEIAAAWQEALEHWQAFQHRLERLPEADPATTVTRDQWVIPLLSLLGYELVYTPRAAAVEGRTYAISHRAGTGEDALPVHVVGCRLSLDRRPETGRPRLAPHSLVQEYLNRTEQLWGVVTNGFTLRLLRDNLRRTQPAYIEFDLREMMAGKNFADFSLFYRLAHRSRLPKDGAADCWLERYYLETVEQGSRVRDRLRDGVEEAIKILGRAFLQHPSNEVLREKVHTNRLGAAEYYQQLLRLIYRLLFLMVAEERGLLTTNAHYRAYYSVARLRRLCENRRAYTDHGDLWESAKVTFRLLARGVLGQKLGLPPLNGPLFEDQATGDLNDLHLTNRAFLEAIWYLSMYKENERAPWRRVNCAALDVEELGSVYESLLDLHPVITFTEGGLPDFALDPGTERKSTGSYYTPRALVEELVASALVPVMQERLAGKHTLEEKKAALLSIKVCDPACGSGHFLLAAARRLGQELARIASEADEPAPEEVRSAVREVIAHCIYGVDKNPMAVELCQVALWIEGHAPGKPLTFLDHRIRCGDSLVGVLDKSVLARGIPDEAYDAVAGDEKAIARSFKRRNREERENPISFAWEGETGRLPDEHRKLSLLPDDTLEQVRQKAELYRAMRRRGSTWWQKQTACHLWTAAFFAQLSSEAVRENRVPTSDTLFRQLENRAPDPRAVGTAWELAQKHRFFHWPLEFPEVFAQGGFDVVLCNPPWEQIQLEEKEFFAVWAPEVARALNKAARQRLINRLPEENPPLWQEYQGAKHTAEATSKFLRGSGRFPLTARGRINTYSVFAELFSQLLRPGGRAGVVLPTGIATDDTNKHFFAYLVESGRLVSLYDFENREGIFSAVDSRYKFSLLTMRGRREEKTPARFAFFLTNTDHLHDSRRVFELSPEELVLFNPNTRTCPVFRTMADAELTKKIYQRVPVLVNERTGENPWKVSFEQGIFNMSTDSHLFRTTQELEEQGYVLMRGRDLGRPDGLCYVRGDEIWLPLYEAKMIWQFDHRFGTYKGVPPNTSSTHLPTPREEDYADPDYFVLPRYWVSEEEVEVRLEQWKCGWLLSFRRVARANDERTGIFSIILRSGVGDSLFLLLIMTEQRYSSCLNSCLLVNLNSLVFDYFVRQKVAGTNMSFYFVRQLPVLPPDAYTESDLFFIVPRVLELVYTAWDLEAFAREVWQDCPRELRQEIARRWQECCGRALEAQPGVEEIPPFRWDPGRRAIIRAELDAYYAKLYGLTRDELRYILDPRDVFGPDFPGETFRVLKEKEERQYGEYRTRRLVLESWERLNL</sequence>